<dbReference type="Pfam" id="PF09286">
    <property type="entry name" value="Pro-kuma_activ"/>
    <property type="match status" value="1"/>
</dbReference>
<keyword evidence="7" id="KW-0865">Zymogen</keyword>
<dbReference type="InterPro" id="IPR050819">
    <property type="entry name" value="Tripeptidyl-peptidase_I"/>
</dbReference>
<keyword evidence="3" id="KW-0479">Metal-binding</keyword>
<gene>
    <name evidence="10" type="ORF">KDK_23390</name>
</gene>
<keyword evidence="2" id="KW-0645">Protease</keyword>
<proteinExistence type="predicted"/>
<dbReference type="CDD" id="cd04056">
    <property type="entry name" value="Peptidases_S53"/>
    <property type="match status" value="1"/>
</dbReference>
<dbReference type="PANTHER" id="PTHR14218:SF15">
    <property type="entry name" value="TRIPEPTIDYL-PEPTIDASE 1"/>
    <property type="match status" value="1"/>
</dbReference>
<dbReference type="Proteomes" id="UP000287188">
    <property type="component" value="Unassembled WGS sequence"/>
</dbReference>
<dbReference type="InterPro" id="IPR023828">
    <property type="entry name" value="Peptidase_S8_Ser-AS"/>
</dbReference>
<dbReference type="InterPro" id="IPR036852">
    <property type="entry name" value="Peptidase_S8/S53_dom_sf"/>
</dbReference>
<evidence type="ECO:0000256" key="5">
    <source>
        <dbReference type="ARBA" id="ARBA00022825"/>
    </source>
</evidence>
<dbReference type="GO" id="GO:0004252">
    <property type="term" value="F:serine-type endopeptidase activity"/>
    <property type="evidence" value="ECO:0007669"/>
    <property type="project" value="InterPro"/>
</dbReference>
<evidence type="ECO:0000256" key="3">
    <source>
        <dbReference type="ARBA" id="ARBA00022723"/>
    </source>
</evidence>
<name>A0A402AHG5_9CHLR</name>
<sequence length="1115" mass="118919">MEAPMQGEKNQTGAFSRIKRPLAFVPLTSFALVVLIILAYFSPLNFLRNAQAASITPLPGIRTHLTTSSRMSAEADPNTPLTIAIGLRMHNQDGLEQYVKDTSQTKNKLKRALTSEQLLQAYSPFPAEQQAVIDYMQQNGFTTTQTFKHRLVVGFSGTIGQAEQAFHISINNYTAKNGQSFYAPATDPQVPSTIAPYISTIQGLDNTVRYSHGPVAPVKPGQHTALSANATSNAVTCPGNEPAGKTPVYYTPGQIKSAYNTTALQNTFKGDGQHVALVEFSDYKSADIQSYANCFGGNTVPVTRIKADQQGGNIDDGTVEAELDMELILSTAPRLAGLHVYETQNTAQGNLLMWGQIIADAVPVVSTSWGICEADMTPSDFQTENSLFAIAAAQGQSIFAASGDSGSSGNLNTGSNCADSNFHVLDPASQPYVTGVGGTSLYINSNGTYNRESTWNSQNGASGGGISTQWAMPSWQQNVTKYTPTQSCGSSTGYCRQVPDVSLSADPSYGYLMYVSPCNTNGTCPSPNWYDIGGTSAAAPMFAAYTALANQQSLSQGYFNLGFMNPLLYGLAQNPTLYANDFHDITTGNNNLVGGSQYAATGGYDLATGLGTVKSGTLFSDLVNLAGAQTGTRKSPAATKWYFAEGNVGDAFEEFISILNPSTTQTANVYVHYLFPKGAPALVIHQVPPSTRGTVSVMKDINYPENKPARTSVSVIVESVPNSNGVAVPIVAERPMYFNFANRVLSGTDVIGTNDATQTNFYFAIGDTRQTSDSKQYYNTFITMLNPSTTTTATVTATYYANGQVLNTDTVNLGPMQRGTLNPASKNIHQQISMKITSSIGIVVERPMYFVDNIPTAGGSISGATTAVAASATSKDWLFAEGNTGSTGSKYQENLALANFTAAPTNAQVKLIYDNGQVQTIPVTVPAYSQYVVDVNAARAQFGNGTDGVSIAVHNDDGAIVAERFSYFSFNRSLANGTVKVITGGDDAVGEANATGHTAYSFAEGYTIDPNYEQLTLFNPDANNTIHVAVTIYAHNTVVQKTVEMKPLKRTIININDIVVPMAQAYPMSGGAYNVSMSVQGLDGHVVAERVYYFVSGNVSHGGTTMFGYTNDSFI</sequence>
<protein>
    <recommendedName>
        <fullName evidence="9">Peptidase S53 domain-containing protein</fullName>
    </recommendedName>
</protein>
<dbReference type="Gene3D" id="3.40.50.200">
    <property type="entry name" value="Peptidase S8/S53 domain"/>
    <property type="match status" value="1"/>
</dbReference>
<comment type="cofactor">
    <cofactor evidence="1">
        <name>Ca(2+)</name>
        <dbReference type="ChEBI" id="CHEBI:29108"/>
    </cofactor>
</comment>
<evidence type="ECO:0000313" key="10">
    <source>
        <dbReference type="EMBL" id="GCE18539.1"/>
    </source>
</evidence>
<dbReference type="InterPro" id="IPR030400">
    <property type="entry name" value="Sedolisin_dom"/>
</dbReference>
<dbReference type="SUPFAM" id="SSF54897">
    <property type="entry name" value="Protease propeptides/inhibitors"/>
    <property type="match status" value="1"/>
</dbReference>
<organism evidence="10 11">
    <name type="scientific">Dictyobacter kobayashii</name>
    <dbReference type="NCBI Taxonomy" id="2014872"/>
    <lineage>
        <taxon>Bacteria</taxon>
        <taxon>Bacillati</taxon>
        <taxon>Chloroflexota</taxon>
        <taxon>Ktedonobacteria</taxon>
        <taxon>Ktedonobacterales</taxon>
        <taxon>Dictyobacteraceae</taxon>
        <taxon>Dictyobacter</taxon>
    </lineage>
</organism>
<dbReference type="PROSITE" id="PS00138">
    <property type="entry name" value="SUBTILASE_SER"/>
    <property type="match status" value="1"/>
</dbReference>
<dbReference type="SMART" id="SM00944">
    <property type="entry name" value="Pro-kuma_activ"/>
    <property type="match status" value="1"/>
</dbReference>
<evidence type="ECO:0000256" key="2">
    <source>
        <dbReference type="ARBA" id="ARBA00022670"/>
    </source>
</evidence>
<comment type="caution">
    <text evidence="10">The sequence shown here is derived from an EMBL/GenBank/DDBJ whole genome shotgun (WGS) entry which is preliminary data.</text>
</comment>
<evidence type="ECO:0000256" key="7">
    <source>
        <dbReference type="ARBA" id="ARBA00023145"/>
    </source>
</evidence>
<dbReference type="SUPFAM" id="SSF52743">
    <property type="entry name" value="Subtilisin-like"/>
    <property type="match status" value="1"/>
</dbReference>
<dbReference type="PROSITE" id="PS51695">
    <property type="entry name" value="SEDOLISIN"/>
    <property type="match status" value="1"/>
</dbReference>
<evidence type="ECO:0000256" key="6">
    <source>
        <dbReference type="ARBA" id="ARBA00022837"/>
    </source>
</evidence>
<dbReference type="InterPro" id="IPR015366">
    <property type="entry name" value="S53_propep"/>
</dbReference>
<evidence type="ECO:0000256" key="4">
    <source>
        <dbReference type="ARBA" id="ARBA00022801"/>
    </source>
</evidence>
<feature type="transmembrane region" description="Helical" evidence="8">
    <location>
        <begin position="21"/>
        <end position="41"/>
    </location>
</feature>
<dbReference type="InterPro" id="IPR036698">
    <property type="entry name" value="TM1070-like_sf"/>
</dbReference>
<dbReference type="CDD" id="cd11377">
    <property type="entry name" value="Pro-peptidase_S53"/>
    <property type="match status" value="1"/>
</dbReference>
<reference evidence="11" key="1">
    <citation type="submission" date="2018-12" db="EMBL/GenBank/DDBJ databases">
        <title>Tengunoibacter tsumagoiensis gen. nov., sp. nov., Dictyobacter kobayashii sp. nov., D. alpinus sp. nov., and D. joshuensis sp. nov. and description of Dictyobacteraceae fam. nov. within the order Ktedonobacterales isolated from Tengu-no-mugimeshi.</title>
        <authorList>
            <person name="Wang C.M."/>
            <person name="Zheng Y."/>
            <person name="Sakai Y."/>
            <person name="Toyoda A."/>
            <person name="Minakuchi Y."/>
            <person name="Abe K."/>
            <person name="Yokota A."/>
            <person name="Yabe S."/>
        </authorList>
    </citation>
    <scope>NUCLEOTIDE SEQUENCE [LARGE SCALE GENOMIC DNA]</scope>
    <source>
        <strain evidence="11">Uno11</strain>
    </source>
</reference>
<keyword evidence="5" id="KW-0720">Serine protease</keyword>
<dbReference type="PANTHER" id="PTHR14218">
    <property type="entry name" value="PROTEASE S8 TRIPEPTIDYL PEPTIDASE I CLN2"/>
    <property type="match status" value="1"/>
</dbReference>
<keyword evidence="11" id="KW-1185">Reference proteome</keyword>
<keyword evidence="4" id="KW-0378">Hydrolase</keyword>
<keyword evidence="6" id="KW-0106">Calcium</keyword>
<evidence type="ECO:0000256" key="8">
    <source>
        <dbReference type="SAM" id="Phobius"/>
    </source>
</evidence>
<keyword evidence="8" id="KW-0472">Membrane</keyword>
<dbReference type="Gene3D" id="2.60.290.11">
    <property type="entry name" value="TM1070-like"/>
    <property type="match status" value="2"/>
</dbReference>
<dbReference type="AlphaFoldDB" id="A0A402AHG5"/>
<evidence type="ECO:0000259" key="9">
    <source>
        <dbReference type="PROSITE" id="PS51695"/>
    </source>
</evidence>
<dbReference type="GO" id="GO:0008240">
    <property type="term" value="F:tripeptidyl-peptidase activity"/>
    <property type="evidence" value="ECO:0007669"/>
    <property type="project" value="TreeGrafter"/>
</dbReference>
<keyword evidence="8" id="KW-1133">Transmembrane helix</keyword>
<accession>A0A402AHG5</accession>
<feature type="domain" description="Peptidase S53" evidence="9">
    <location>
        <begin position="249"/>
        <end position="625"/>
    </location>
</feature>
<keyword evidence="8" id="KW-0812">Transmembrane</keyword>
<dbReference type="EMBL" id="BIFS01000001">
    <property type="protein sequence ID" value="GCE18539.1"/>
    <property type="molecule type" value="Genomic_DNA"/>
</dbReference>
<dbReference type="RefSeq" id="WP_126550058.1">
    <property type="nucleotide sequence ID" value="NZ_BIFS01000001.1"/>
</dbReference>
<dbReference type="GO" id="GO:0046872">
    <property type="term" value="F:metal ion binding"/>
    <property type="evidence" value="ECO:0007669"/>
    <property type="project" value="UniProtKB-KW"/>
</dbReference>
<evidence type="ECO:0000313" key="11">
    <source>
        <dbReference type="Proteomes" id="UP000287188"/>
    </source>
</evidence>
<evidence type="ECO:0000256" key="1">
    <source>
        <dbReference type="ARBA" id="ARBA00001913"/>
    </source>
</evidence>
<dbReference type="GO" id="GO:0006508">
    <property type="term" value="P:proteolysis"/>
    <property type="evidence" value="ECO:0007669"/>
    <property type="project" value="UniProtKB-KW"/>
</dbReference>
<dbReference type="OrthoDB" id="144629at2"/>